<accession>A0ABQ4NJ92</accession>
<feature type="transmembrane region" description="Helical" evidence="6">
    <location>
        <begin position="438"/>
        <end position="457"/>
    </location>
</feature>
<evidence type="ECO:0000256" key="6">
    <source>
        <dbReference type="SAM" id="Phobius"/>
    </source>
</evidence>
<reference evidence="7 8" key="1">
    <citation type="submission" date="2021-05" db="EMBL/GenBank/DDBJ databases">
        <title>Bacteria Genome sequencing.</title>
        <authorList>
            <person name="Takabe Y."/>
            <person name="Nakajima Y."/>
            <person name="Suzuki S."/>
            <person name="Shiozaki T."/>
        </authorList>
    </citation>
    <scope>NUCLEOTIDE SEQUENCE [LARGE SCALE GENOMIC DNA]</scope>
    <source>
        <strain evidence="7 8">AI_62</strain>
    </source>
</reference>
<keyword evidence="8" id="KW-1185">Reference proteome</keyword>
<evidence type="ECO:0000256" key="1">
    <source>
        <dbReference type="ARBA" id="ARBA00004236"/>
    </source>
</evidence>
<dbReference type="Gene3D" id="3.90.550.10">
    <property type="entry name" value="Spore Coat Polysaccharide Biosynthesis Protein SpsA, Chain A"/>
    <property type="match status" value="1"/>
</dbReference>
<name>A0ABQ4NJ92_9RHOB</name>
<keyword evidence="4" id="KW-0808">Transferase</keyword>
<feature type="transmembrane region" description="Helical" evidence="6">
    <location>
        <begin position="485"/>
        <end position="505"/>
    </location>
</feature>
<comment type="caution">
    <text evidence="7">The sequence shown here is derived from an EMBL/GenBank/DDBJ whole genome shotgun (WGS) entry which is preliminary data.</text>
</comment>
<keyword evidence="2" id="KW-1003">Cell membrane</keyword>
<comment type="subcellular location">
    <subcellularLocation>
        <location evidence="1">Cell membrane</location>
    </subcellularLocation>
</comment>
<dbReference type="Proteomes" id="UP000786693">
    <property type="component" value="Unassembled WGS sequence"/>
</dbReference>
<gene>
    <name evidence="7" type="primary">alg8_1</name>
    <name evidence="7" type="ORF">JANAI62_09130</name>
</gene>
<evidence type="ECO:0000256" key="3">
    <source>
        <dbReference type="ARBA" id="ARBA00022676"/>
    </source>
</evidence>
<keyword evidence="6" id="KW-1133">Transmembrane helix</keyword>
<dbReference type="PANTHER" id="PTHR22913:SF12">
    <property type="entry name" value="MANNURONAN SYNTHASE"/>
    <property type="match status" value="1"/>
</dbReference>
<dbReference type="Pfam" id="PF13641">
    <property type="entry name" value="Glyco_tranf_2_3"/>
    <property type="match status" value="1"/>
</dbReference>
<proteinExistence type="predicted"/>
<sequence>MLVTAGFGVRGHFVMMNFLQHLAYFGVVALLASTVPAGFLGDPGAAQTTILVVGFLGAWRYSWAAINFTRAIIFRRFVYPKWKRLRQARFDAVELPSHCYFMVTTYLVKIDVTLTVYRSIFRAASAARDGATVVASVVDGKDARLIRDIFENMPCDMTGVKLVIDRIESKGKRDAMAKALRILASMAPSHRDVLVFVDGDTVVPENIWAASAPVLTDPKVGAMTTDEAAIIDKPGLYKDWFNLRFDQRQVMMCSMGLANRVLTLTGRMSVFRASLATDQGFIQAVEADYLNHWRLGRVNFLTGDDKSTWFWLLSNGYETAYLPDIKSQSYEEQPRDTFLDSAQTLMVRWFGNMMRTNGRAIKLGPGRMGFFTWWSVLDQRVSMFTTLVGPLSVLITAFAGAPEVIPLYIAWVLSTRYVFCTYIALFRGHWFPVTHPPVLYFGQVVGAMVKTFVFYRLDRQRWTRQGSGAAAKLAPGERVKRLESFAMHSIAISWLIMAIMLVNTIE</sequence>
<evidence type="ECO:0000256" key="4">
    <source>
        <dbReference type="ARBA" id="ARBA00022679"/>
    </source>
</evidence>
<keyword evidence="5 6" id="KW-0472">Membrane</keyword>
<evidence type="ECO:0000256" key="5">
    <source>
        <dbReference type="ARBA" id="ARBA00023136"/>
    </source>
</evidence>
<dbReference type="InterPro" id="IPR029044">
    <property type="entry name" value="Nucleotide-diphossugar_trans"/>
</dbReference>
<keyword evidence="3" id="KW-0328">Glycosyltransferase</keyword>
<evidence type="ECO:0000313" key="7">
    <source>
        <dbReference type="EMBL" id="GIT94290.1"/>
    </source>
</evidence>
<evidence type="ECO:0000313" key="8">
    <source>
        <dbReference type="Proteomes" id="UP000786693"/>
    </source>
</evidence>
<dbReference type="SUPFAM" id="SSF53448">
    <property type="entry name" value="Nucleotide-diphospho-sugar transferases"/>
    <property type="match status" value="1"/>
</dbReference>
<organism evidence="7 8">
    <name type="scientific">Jannaschia pagri</name>
    <dbReference type="NCBI Taxonomy" id="2829797"/>
    <lineage>
        <taxon>Bacteria</taxon>
        <taxon>Pseudomonadati</taxon>
        <taxon>Pseudomonadota</taxon>
        <taxon>Alphaproteobacteria</taxon>
        <taxon>Rhodobacterales</taxon>
        <taxon>Roseobacteraceae</taxon>
        <taxon>Jannaschia</taxon>
    </lineage>
</organism>
<keyword evidence="6" id="KW-0812">Transmembrane</keyword>
<feature type="transmembrane region" description="Helical" evidence="6">
    <location>
        <begin position="21"/>
        <end position="41"/>
    </location>
</feature>
<dbReference type="PANTHER" id="PTHR22913">
    <property type="entry name" value="HYALURONAN SYNTHASE"/>
    <property type="match status" value="1"/>
</dbReference>
<protein>
    <submittedName>
        <fullName evidence="7">Mannuronan synthase</fullName>
    </submittedName>
</protein>
<dbReference type="EMBL" id="BPFH01000001">
    <property type="protein sequence ID" value="GIT94290.1"/>
    <property type="molecule type" value="Genomic_DNA"/>
</dbReference>
<evidence type="ECO:0000256" key="2">
    <source>
        <dbReference type="ARBA" id="ARBA00022475"/>
    </source>
</evidence>